<name>A0ABV9ZU46_9ACTN</name>
<dbReference type="EMBL" id="JBHSKJ010000004">
    <property type="protein sequence ID" value="MFC5144862.1"/>
    <property type="molecule type" value="Genomic_DNA"/>
</dbReference>
<gene>
    <name evidence="2" type="ORF">ACFPP6_09290</name>
</gene>
<evidence type="ECO:0000313" key="2">
    <source>
        <dbReference type="EMBL" id="MFC5144862.1"/>
    </source>
</evidence>
<dbReference type="NCBIfam" id="TIGR03882">
    <property type="entry name" value="cyclo_dehyd_2"/>
    <property type="match status" value="1"/>
</dbReference>
<comment type="caution">
    <text evidence="2">The sequence shown here is derived from an EMBL/GenBank/DDBJ whole genome shotgun (WGS) entry which is preliminary data.</text>
</comment>
<evidence type="ECO:0000259" key="1">
    <source>
        <dbReference type="PROSITE" id="PS51664"/>
    </source>
</evidence>
<protein>
    <submittedName>
        <fullName evidence="2">TOMM leader peptide-binding protein</fullName>
    </submittedName>
</protein>
<dbReference type="InterPro" id="IPR022291">
    <property type="entry name" value="Bacteriocin_synth_cyclodeHase"/>
</dbReference>
<dbReference type="PROSITE" id="PS51664">
    <property type="entry name" value="YCAO"/>
    <property type="match status" value="1"/>
</dbReference>
<feature type="domain" description="YcaO" evidence="1">
    <location>
        <begin position="467"/>
        <end position="794"/>
    </location>
</feature>
<keyword evidence="3" id="KW-1185">Reference proteome</keyword>
<dbReference type="RefSeq" id="WP_382038980.1">
    <property type="nucleotide sequence ID" value="NZ_JBHSKJ010000004.1"/>
</dbReference>
<dbReference type="InterPro" id="IPR003776">
    <property type="entry name" value="YcaO-like_dom"/>
</dbReference>
<sequence>MLEAHEERAEHEEHEEHKEYAAIAGTRPRIRRDVLFTRTPDGVLFHNAHGGFHVNSPSAYRFATLLVPHLNGKHRVADLCEGLGDGQRAMVGSLVSTLYEREFARDTPAPGISAPPAFPPEVAERFAPQIAYVDHYADDAERRFHDFRTARVAVLGDDAVAAWCALSLVRNGIASVGHRAGAEERFAPAYEEAESLRAAGCPVSLEPIEATGSAARQAADGTVAVSWSDLAAYDIVVVTGGTDGPRPLFRLLEAGVPEGKSLVPAAMFGSRAVVGPLMTHGSTGCWACAVLRLGAQGEAAAAADLWSGICLPAAGEPLAQQPGRSLSAMIGNLLGYEVFRLATGALPAETRGQVIIQDTESFDVVAEPLLAHPRCPFCRTTGAATTGPAPAVAPVALPDVPAPATGTDAPAIDSDALLAELNSRRILVRPHTGVFERFTDEPWTQTPLKAGTVRLPLGHGRSREIAAFDLHTVAGARLTALDTAACVYAEHVVPLGGVLGGDAVRPDRAPGSPRVLGPELLTVASGLPARAEDVTAWVRASSLTGAGPALVPAGAVRTFGPYNHDRLHTPTSAGTGAGRTAAEATARGLLSALCHDALERTLRRTGGAALIAPDAHGDDPELTFLVSSARNLGIEEYELLDLGEAERSSAHVLFARALLPHSGQWAWAVAGATDRRQAAAAALRDLLGQEQLGRELAGSDRSGGLPSVDLGDPLLGDLAPETLTTMGTSAGRLDASDATTYAAVLDRLRAAGRDALVVPTGSADLLAGGISTVRVLLTRDGSAGNAPEGSDDSH</sequence>
<organism evidence="2 3">
    <name type="scientific">Streptomyces aureoversilis</name>
    <dbReference type="NCBI Taxonomy" id="67277"/>
    <lineage>
        <taxon>Bacteria</taxon>
        <taxon>Bacillati</taxon>
        <taxon>Actinomycetota</taxon>
        <taxon>Actinomycetes</taxon>
        <taxon>Kitasatosporales</taxon>
        <taxon>Streptomycetaceae</taxon>
        <taxon>Streptomyces</taxon>
    </lineage>
</organism>
<dbReference type="Proteomes" id="UP001596222">
    <property type="component" value="Unassembled WGS sequence"/>
</dbReference>
<reference evidence="3" key="1">
    <citation type="journal article" date="2019" name="Int. J. Syst. Evol. Microbiol.">
        <title>The Global Catalogue of Microorganisms (GCM) 10K type strain sequencing project: providing services to taxonomists for standard genome sequencing and annotation.</title>
        <authorList>
            <consortium name="The Broad Institute Genomics Platform"/>
            <consortium name="The Broad Institute Genome Sequencing Center for Infectious Disease"/>
            <person name="Wu L."/>
            <person name="Ma J."/>
        </authorList>
    </citation>
    <scope>NUCLEOTIDE SEQUENCE [LARGE SCALE GENOMIC DNA]</scope>
    <source>
        <strain evidence="3">CGMCC 4.1641</strain>
    </source>
</reference>
<accession>A0ABV9ZU46</accession>
<evidence type="ECO:0000313" key="3">
    <source>
        <dbReference type="Proteomes" id="UP001596222"/>
    </source>
</evidence>
<dbReference type="Pfam" id="PF02624">
    <property type="entry name" value="YcaO"/>
    <property type="match status" value="1"/>
</dbReference>
<proteinExistence type="predicted"/>
<dbReference type="Gene3D" id="3.40.50.720">
    <property type="entry name" value="NAD(P)-binding Rossmann-like Domain"/>
    <property type="match status" value="1"/>
</dbReference>